<keyword evidence="3" id="KW-0539">Nucleus</keyword>
<gene>
    <name evidence="5" type="ORF">HPLM_LOCUS13129</name>
</gene>
<dbReference type="Proteomes" id="UP000268014">
    <property type="component" value="Unassembled WGS sequence"/>
</dbReference>
<comment type="subcellular location">
    <subcellularLocation>
        <location evidence="1">Nucleus</location>
    </subcellularLocation>
</comment>
<dbReference type="GO" id="GO:0030691">
    <property type="term" value="C:Noc2p-Noc3p complex"/>
    <property type="evidence" value="ECO:0007669"/>
    <property type="project" value="TreeGrafter"/>
</dbReference>
<dbReference type="OrthoDB" id="10266662at2759"/>
<protein>
    <recommendedName>
        <fullName evidence="7">Nucleolar complex protein 2 homolog</fullName>
    </recommendedName>
</protein>
<sequence length="503" mass="58245">MQEQTEADGHTSEDGKHLKLKRIKKYQSPLKQYLSSILKVKFDFIFLFQFANEVQSPEVIISTLKAIRRVVCLIYCLNGFCGSHFMRTHFCKIFEVTVISQTIILPRIFPLFNNLTLQCRVAAYVCMMQLVKSHPEHFVSLYKNCYLGFVTNSREVTAETWPLLHFMHRTFAELTVLHPNLAYPYAFVYIRQIAIHLRNAIISKKRKDMVQAVYNWQMMQCLYLWVRVVSKAHAVHDCEAICELAYPLTQLIYGVLKLYHSLRHIPLRLHCISLLIQLQANCGTYVPTLTLATEKPKSLKDAKVVDMECTLKVCVGAPMLDISVWRSALCDHLFRVTLQAAHLICSQPSFPDVIVPITHRIRSVEFARCFRSLLEKLEEHAKFVADILLTKEFSIRDDMSLKLALNDPSSPLRVFYRQWEKTWRLKEGRQASSHSKEAAEEEAEIRKSIYFALQLVEPFLIFTEKVKEKPNKKKRKSTAAADRADETIPDQLLEDLGNWSDSN</sequence>
<dbReference type="GO" id="GO:0042393">
    <property type="term" value="F:histone binding"/>
    <property type="evidence" value="ECO:0007669"/>
    <property type="project" value="TreeGrafter"/>
</dbReference>
<accession>A0A3P7WLZ7</accession>
<dbReference type="GO" id="GO:0005730">
    <property type="term" value="C:nucleolus"/>
    <property type="evidence" value="ECO:0007669"/>
    <property type="project" value="TreeGrafter"/>
</dbReference>
<dbReference type="GO" id="GO:0000122">
    <property type="term" value="P:negative regulation of transcription by RNA polymerase II"/>
    <property type="evidence" value="ECO:0007669"/>
    <property type="project" value="TreeGrafter"/>
</dbReference>
<dbReference type="STRING" id="6290.A0A3P7WLZ7"/>
<dbReference type="EMBL" id="UZAF01018092">
    <property type="protein sequence ID" value="VDO47927.1"/>
    <property type="molecule type" value="Genomic_DNA"/>
</dbReference>
<proteinExistence type="inferred from homology"/>
<evidence type="ECO:0000256" key="1">
    <source>
        <dbReference type="ARBA" id="ARBA00004123"/>
    </source>
</evidence>
<evidence type="ECO:0000256" key="3">
    <source>
        <dbReference type="ARBA" id="ARBA00023242"/>
    </source>
</evidence>
<name>A0A3P7WLZ7_HAEPC</name>
<evidence type="ECO:0000256" key="4">
    <source>
        <dbReference type="SAM" id="MobiDB-lite"/>
    </source>
</evidence>
<evidence type="ECO:0008006" key="7">
    <source>
        <dbReference type="Google" id="ProtNLM"/>
    </source>
</evidence>
<feature type="region of interest" description="Disordered" evidence="4">
    <location>
        <begin position="468"/>
        <end position="503"/>
    </location>
</feature>
<dbReference type="PANTHER" id="PTHR12687:SF4">
    <property type="entry name" value="NUCLEOLAR COMPLEX PROTEIN 2 HOMOLOG"/>
    <property type="match status" value="1"/>
</dbReference>
<dbReference type="PANTHER" id="PTHR12687">
    <property type="entry name" value="NUCLEOLAR COMPLEX 2 AND RAD4-RELATED"/>
    <property type="match status" value="1"/>
</dbReference>
<dbReference type="AlphaFoldDB" id="A0A3P7WLZ7"/>
<organism evidence="5 6">
    <name type="scientific">Haemonchus placei</name>
    <name type="common">Barber's pole worm</name>
    <dbReference type="NCBI Taxonomy" id="6290"/>
    <lineage>
        <taxon>Eukaryota</taxon>
        <taxon>Metazoa</taxon>
        <taxon>Ecdysozoa</taxon>
        <taxon>Nematoda</taxon>
        <taxon>Chromadorea</taxon>
        <taxon>Rhabditida</taxon>
        <taxon>Rhabditina</taxon>
        <taxon>Rhabditomorpha</taxon>
        <taxon>Strongyloidea</taxon>
        <taxon>Trichostrongylidae</taxon>
        <taxon>Haemonchus</taxon>
    </lineage>
</organism>
<dbReference type="GO" id="GO:0005654">
    <property type="term" value="C:nucleoplasm"/>
    <property type="evidence" value="ECO:0007669"/>
    <property type="project" value="TreeGrafter"/>
</dbReference>
<dbReference type="Pfam" id="PF03715">
    <property type="entry name" value="Noc2"/>
    <property type="match status" value="1"/>
</dbReference>
<comment type="similarity">
    <text evidence="2">Belongs to the NOC2 family.</text>
</comment>
<evidence type="ECO:0000256" key="2">
    <source>
        <dbReference type="ARBA" id="ARBA00005907"/>
    </source>
</evidence>
<evidence type="ECO:0000313" key="6">
    <source>
        <dbReference type="Proteomes" id="UP000268014"/>
    </source>
</evidence>
<dbReference type="GO" id="GO:0030690">
    <property type="term" value="C:Noc1p-Noc2p complex"/>
    <property type="evidence" value="ECO:0007669"/>
    <property type="project" value="TreeGrafter"/>
</dbReference>
<evidence type="ECO:0000313" key="5">
    <source>
        <dbReference type="EMBL" id="VDO47927.1"/>
    </source>
</evidence>
<dbReference type="GO" id="GO:0003714">
    <property type="term" value="F:transcription corepressor activity"/>
    <property type="evidence" value="ECO:0007669"/>
    <property type="project" value="TreeGrafter"/>
</dbReference>
<dbReference type="InterPro" id="IPR005343">
    <property type="entry name" value="Noc2"/>
</dbReference>
<keyword evidence="6" id="KW-1185">Reference proteome</keyword>
<reference evidence="5 6" key="1">
    <citation type="submission" date="2018-11" db="EMBL/GenBank/DDBJ databases">
        <authorList>
            <consortium name="Pathogen Informatics"/>
        </authorList>
    </citation>
    <scope>NUCLEOTIDE SEQUENCE [LARGE SCALE GENOMIC DNA]</scope>
    <source>
        <strain evidence="5 6">MHpl1</strain>
    </source>
</reference>
<dbReference type="GO" id="GO:0042273">
    <property type="term" value="P:ribosomal large subunit biogenesis"/>
    <property type="evidence" value="ECO:0007669"/>
    <property type="project" value="TreeGrafter"/>
</dbReference>